<proteinExistence type="predicted"/>
<name>A0A3P5YBC6_BRACM</name>
<accession>A0A3P5YBC6</accession>
<dbReference type="AlphaFoldDB" id="A0A3P5YBC6"/>
<gene>
    <name evidence="1" type="ORF">BRAA09T38665Z</name>
</gene>
<evidence type="ECO:0000313" key="1">
    <source>
        <dbReference type="EMBL" id="VDC61054.1"/>
    </source>
</evidence>
<dbReference type="EMBL" id="LR031568">
    <property type="protein sequence ID" value="VDC61054.1"/>
    <property type="molecule type" value="Genomic_DNA"/>
</dbReference>
<sequence>MSLISTAYLSMKDRPCEIPLHSGPSGLPSLTFGGKFFGFTISHSSR</sequence>
<reference evidence="1" key="1">
    <citation type="submission" date="2018-11" db="EMBL/GenBank/DDBJ databases">
        <authorList>
            <consortium name="Genoscope - CEA"/>
            <person name="William W."/>
        </authorList>
    </citation>
    <scope>NUCLEOTIDE SEQUENCE</scope>
</reference>
<organism evidence="1">
    <name type="scientific">Brassica campestris</name>
    <name type="common">Field mustard</name>
    <dbReference type="NCBI Taxonomy" id="3711"/>
    <lineage>
        <taxon>Eukaryota</taxon>
        <taxon>Viridiplantae</taxon>
        <taxon>Streptophyta</taxon>
        <taxon>Embryophyta</taxon>
        <taxon>Tracheophyta</taxon>
        <taxon>Spermatophyta</taxon>
        <taxon>Magnoliopsida</taxon>
        <taxon>eudicotyledons</taxon>
        <taxon>Gunneridae</taxon>
        <taxon>Pentapetalae</taxon>
        <taxon>rosids</taxon>
        <taxon>malvids</taxon>
        <taxon>Brassicales</taxon>
        <taxon>Brassicaceae</taxon>
        <taxon>Brassiceae</taxon>
        <taxon>Brassica</taxon>
    </lineage>
</organism>
<protein>
    <submittedName>
        <fullName evidence="1">Uncharacterized protein</fullName>
    </submittedName>
</protein>